<keyword evidence="3" id="KW-0132">Cell division</keyword>
<dbReference type="SMART" id="SM00540">
    <property type="entry name" value="LEM"/>
    <property type="match status" value="1"/>
</dbReference>
<dbReference type="PANTHER" id="PTHR12349:SF4">
    <property type="entry name" value="ANKYRIN REPEAT AND LEM DOMAIN-CONTAINING PROTEIN 2"/>
    <property type="match status" value="1"/>
</dbReference>
<dbReference type="CDD" id="cd12940">
    <property type="entry name" value="LEM_LAP2_LEMD1"/>
    <property type="match status" value="1"/>
</dbReference>
<feature type="compositionally biased region" description="Polar residues" evidence="7">
    <location>
        <begin position="88"/>
        <end position="102"/>
    </location>
</feature>
<reference evidence="9" key="1">
    <citation type="submission" date="2019-08" db="EMBL/GenBank/DDBJ databases">
        <title>The improved chromosome-level genome for the pearl oyster Pinctada fucata martensii using PacBio sequencing and Hi-C.</title>
        <authorList>
            <person name="Zheng Z."/>
        </authorList>
    </citation>
    <scope>NUCLEOTIDE SEQUENCE</scope>
    <source>
        <strain evidence="9">ZZ-2019</strain>
        <tissue evidence="9">Adductor muscle</tissue>
    </source>
</reference>
<evidence type="ECO:0000256" key="7">
    <source>
        <dbReference type="SAM" id="MobiDB-lite"/>
    </source>
</evidence>
<keyword evidence="6" id="KW-0131">Cell cycle</keyword>
<dbReference type="InterPro" id="IPR036770">
    <property type="entry name" value="Ankyrin_rpt-contain_sf"/>
</dbReference>
<evidence type="ECO:0000256" key="4">
    <source>
        <dbReference type="ARBA" id="ARBA00022824"/>
    </source>
</evidence>
<feature type="region of interest" description="Disordered" evidence="7">
    <location>
        <begin position="587"/>
        <end position="611"/>
    </location>
</feature>
<dbReference type="GO" id="GO:0051721">
    <property type="term" value="F:protein phosphatase 2A binding"/>
    <property type="evidence" value="ECO:0007669"/>
    <property type="project" value="TreeGrafter"/>
</dbReference>
<comment type="caution">
    <text evidence="9">The sequence shown here is derived from an EMBL/GenBank/DDBJ whole genome shotgun (WGS) entry which is preliminary data.</text>
</comment>
<feature type="region of interest" description="Disordered" evidence="7">
    <location>
        <begin position="49"/>
        <end position="102"/>
    </location>
</feature>
<dbReference type="Pfam" id="PF03020">
    <property type="entry name" value="LEM"/>
    <property type="match status" value="1"/>
</dbReference>
<evidence type="ECO:0000313" key="10">
    <source>
        <dbReference type="Proteomes" id="UP001186944"/>
    </source>
</evidence>
<dbReference type="AlphaFoldDB" id="A0AA88YFW0"/>
<gene>
    <name evidence="9" type="ORF">FSP39_025313</name>
</gene>
<evidence type="ECO:0000259" key="8">
    <source>
        <dbReference type="PROSITE" id="PS50954"/>
    </source>
</evidence>
<dbReference type="SUPFAM" id="SSF63451">
    <property type="entry name" value="LEM domain"/>
    <property type="match status" value="1"/>
</dbReference>
<feature type="compositionally biased region" description="Polar residues" evidence="7">
    <location>
        <begin position="64"/>
        <end position="79"/>
    </location>
</feature>
<sequence>MDEILDDVKKLSINELRAKLVELGENVGPIVPTTKLLFQKKLARKLYELSSPSTQHPSIDRSLTDGSSPTSESDLSQRPSSPPPKACNENNQSKEGSSGHTVENESSVFFGVSLPQGTENSEGNELVYTDKEQALKAVKKFSGARFKVFKTKTEAERFSLQHAEEICPSPWKQNGPKSENGAIATLGTGVSVESSPFKGPKAQELTKLRKTIEEGDVTTVESIIWDNPRYLISGGDTPVILQEGPRYNALHVAARTNQASICQLILDTLEDPSFMDKLYGHTMETDSTRSNRISFVIDLYLNTPDKGGCESPLHFACKFGFPEVVAVLVSHPKTDKFLRNRYGETPKDVICSRASNPSEAMKVEIKELLEGQYFIPLIRSEDNTTQPVIGTPWSPEYNRGGSVGTPPTSWSPKDPLMAVKACAGPMTPAKAQMFHRRWTTPPSGSPDYIKRKFVMTKREDSEKGLERIGRELAREMNVPWVEYWDFLQTYADLTTEDGLDLLEEYLQKQSLALCIEEALGKLQLLSNSNHSFMYNQMNVSQQSGSVSSMASSWLMSPLEGIVESRHEGLSEIEEITNEDLLERLQGNRPTLSNGGIPRAASDVMRKSVRMD</sequence>
<dbReference type="EMBL" id="VSWD01000006">
    <property type="protein sequence ID" value="KAK3100786.1"/>
    <property type="molecule type" value="Genomic_DNA"/>
</dbReference>
<dbReference type="InterPro" id="IPR003887">
    <property type="entry name" value="LEM_dom"/>
</dbReference>
<dbReference type="Gene3D" id="1.10.720.40">
    <property type="match status" value="1"/>
</dbReference>
<dbReference type="GO" id="GO:0007399">
    <property type="term" value="P:nervous system development"/>
    <property type="evidence" value="ECO:0007669"/>
    <property type="project" value="UniProtKB-ARBA"/>
</dbReference>
<proteinExistence type="inferred from homology"/>
<dbReference type="GO" id="GO:0051301">
    <property type="term" value="P:cell division"/>
    <property type="evidence" value="ECO:0007669"/>
    <property type="project" value="UniProtKB-KW"/>
</dbReference>
<dbReference type="Gene3D" id="3.40.970.10">
    <property type="entry name" value="Ribonuclease H1, N-terminal domain"/>
    <property type="match status" value="1"/>
</dbReference>
<dbReference type="PROSITE" id="PS50954">
    <property type="entry name" value="LEM"/>
    <property type="match status" value="1"/>
</dbReference>
<evidence type="ECO:0000313" key="9">
    <source>
        <dbReference type="EMBL" id="KAK3100786.1"/>
    </source>
</evidence>
<keyword evidence="10" id="KW-1185">Reference proteome</keyword>
<evidence type="ECO:0000256" key="3">
    <source>
        <dbReference type="ARBA" id="ARBA00022618"/>
    </source>
</evidence>
<dbReference type="InterPro" id="IPR056237">
    <property type="entry name" value="ANKLE2_3rd"/>
</dbReference>
<feature type="domain" description="LEM" evidence="8">
    <location>
        <begin position="5"/>
        <end position="49"/>
    </location>
</feature>
<dbReference type="SUPFAM" id="SSF48403">
    <property type="entry name" value="Ankyrin repeat"/>
    <property type="match status" value="1"/>
</dbReference>
<dbReference type="SMART" id="SM00248">
    <property type="entry name" value="ANK"/>
    <property type="match status" value="2"/>
</dbReference>
<evidence type="ECO:0000256" key="2">
    <source>
        <dbReference type="ARBA" id="ARBA00007597"/>
    </source>
</evidence>
<comment type="similarity">
    <text evidence="2">Belongs to the ANKLE2 family.</text>
</comment>
<dbReference type="InterPro" id="IPR037056">
    <property type="entry name" value="RNase_H1_N_sf"/>
</dbReference>
<dbReference type="GO" id="GO:0031468">
    <property type="term" value="P:nuclear membrane reassembly"/>
    <property type="evidence" value="ECO:0007669"/>
    <property type="project" value="UniProtKB-ARBA"/>
</dbReference>
<dbReference type="InterPro" id="IPR011320">
    <property type="entry name" value="RNase_H1_N"/>
</dbReference>
<dbReference type="FunFam" id="1.25.40.20:FF:000072">
    <property type="entry name" value="Ankyrin repeat and LEM domain containing 2"/>
    <property type="match status" value="1"/>
</dbReference>
<organism evidence="9 10">
    <name type="scientific">Pinctada imbricata</name>
    <name type="common">Atlantic pearl-oyster</name>
    <name type="synonym">Pinctada martensii</name>
    <dbReference type="NCBI Taxonomy" id="66713"/>
    <lineage>
        <taxon>Eukaryota</taxon>
        <taxon>Metazoa</taxon>
        <taxon>Spiralia</taxon>
        <taxon>Lophotrochozoa</taxon>
        <taxon>Mollusca</taxon>
        <taxon>Bivalvia</taxon>
        <taxon>Autobranchia</taxon>
        <taxon>Pteriomorphia</taxon>
        <taxon>Pterioida</taxon>
        <taxon>Pterioidea</taxon>
        <taxon>Pteriidae</taxon>
        <taxon>Pinctada</taxon>
    </lineage>
</organism>
<dbReference type="InterPro" id="IPR011015">
    <property type="entry name" value="LEM/LEM-like_dom_sf"/>
</dbReference>
<dbReference type="GO" id="GO:0005783">
    <property type="term" value="C:endoplasmic reticulum"/>
    <property type="evidence" value="ECO:0007669"/>
    <property type="project" value="UniProtKB-SubCell"/>
</dbReference>
<comment type="subcellular location">
    <subcellularLocation>
        <location evidence="1">Endoplasmic reticulum</location>
    </subcellularLocation>
</comment>
<keyword evidence="5" id="KW-0040">ANK repeat</keyword>
<dbReference type="InterPro" id="IPR002110">
    <property type="entry name" value="Ankyrin_rpt"/>
</dbReference>
<name>A0AA88YFW0_PINIB</name>
<dbReference type="PANTHER" id="PTHR12349">
    <property type="entry name" value="ANKYRIN REPEAT AND LEM DOMAIN-CONTAINING PROTEIN 2"/>
    <property type="match status" value="1"/>
</dbReference>
<evidence type="ECO:0000256" key="5">
    <source>
        <dbReference type="ARBA" id="ARBA00023043"/>
    </source>
</evidence>
<protein>
    <recommendedName>
        <fullName evidence="8">LEM domain-containing protein</fullName>
    </recommendedName>
</protein>
<dbReference type="Gene3D" id="1.25.40.20">
    <property type="entry name" value="Ankyrin repeat-containing domain"/>
    <property type="match status" value="1"/>
</dbReference>
<evidence type="ECO:0000256" key="6">
    <source>
        <dbReference type="ARBA" id="ARBA00023306"/>
    </source>
</evidence>
<keyword evidence="4" id="KW-0256">Endoplasmic reticulum</keyword>
<dbReference type="Proteomes" id="UP001186944">
    <property type="component" value="Unassembled WGS sequence"/>
</dbReference>
<accession>A0AA88YFW0</accession>
<dbReference type="Pfam" id="PF01693">
    <property type="entry name" value="Cauli_VI"/>
    <property type="match status" value="1"/>
</dbReference>
<evidence type="ECO:0000256" key="1">
    <source>
        <dbReference type="ARBA" id="ARBA00004240"/>
    </source>
</evidence>
<dbReference type="Pfam" id="PF24567">
    <property type="entry name" value="ANKLE2_3rd"/>
    <property type="match status" value="1"/>
</dbReference>